<protein>
    <submittedName>
        <fullName evidence="9">PLP-dependent aminotransferase family protein</fullName>
    </submittedName>
</protein>
<dbReference type="InterPro" id="IPR036388">
    <property type="entry name" value="WH-like_DNA-bd_sf"/>
</dbReference>
<dbReference type="RefSeq" id="WP_191800621.1">
    <property type="nucleotide sequence ID" value="NZ_JACSQL010000005.1"/>
</dbReference>
<gene>
    <name evidence="9" type="ORF">H9647_13170</name>
</gene>
<organism evidence="9 10">
    <name type="scientific">Paenibacillus gallinarum</name>
    <dbReference type="NCBI Taxonomy" id="2762232"/>
    <lineage>
        <taxon>Bacteria</taxon>
        <taxon>Bacillati</taxon>
        <taxon>Bacillota</taxon>
        <taxon>Bacilli</taxon>
        <taxon>Bacillales</taxon>
        <taxon>Paenibacillaceae</taxon>
        <taxon>Paenibacillus</taxon>
    </lineage>
</organism>
<dbReference type="Proteomes" id="UP000608071">
    <property type="component" value="Unassembled WGS sequence"/>
</dbReference>
<dbReference type="PANTHER" id="PTHR46577:SF2">
    <property type="entry name" value="TRANSCRIPTIONAL REGULATORY PROTEIN"/>
    <property type="match status" value="1"/>
</dbReference>
<dbReference type="InterPro" id="IPR015421">
    <property type="entry name" value="PyrdxlP-dep_Trfase_major"/>
</dbReference>
<proteinExistence type="inferred from homology"/>
<dbReference type="InterPro" id="IPR036390">
    <property type="entry name" value="WH_DNA-bd_sf"/>
</dbReference>
<keyword evidence="5" id="KW-0805">Transcription regulation</keyword>
<dbReference type="InterPro" id="IPR015424">
    <property type="entry name" value="PyrdxlP-dep_Trfase"/>
</dbReference>
<dbReference type="InterPro" id="IPR004839">
    <property type="entry name" value="Aminotransferase_I/II_large"/>
</dbReference>
<keyword evidence="6" id="KW-0238">DNA-binding</keyword>
<accession>A0ABR8SZU7</accession>
<dbReference type="InterPro" id="IPR015422">
    <property type="entry name" value="PyrdxlP-dep_Trfase_small"/>
</dbReference>
<evidence type="ECO:0000313" key="9">
    <source>
        <dbReference type="EMBL" id="MBD7969021.1"/>
    </source>
</evidence>
<dbReference type="Pfam" id="PF00392">
    <property type="entry name" value="GntR"/>
    <property type="match status" value="1"/>
</dbReference>
<evidence type="ECO:0000256" key="7">
    <source>
        <dbReference type="ARBA" id="ARBA00023163"/>
    </source>
</evidence>
<dbReference type="GO" id="GO:0008483">
    <property type="term" value="F:transaminase activity"/>
    <property type="evidence" value="ECO:0007669"/>
    <property type="project" value="UniProtKB-KW"/>
</dbReference>
<keyword evidence="7" id="KW-0804">Transcription</keyword>
<dbReference type="Gene3D" id="3.90.1150.10">
    <property type="entry name" value="Aspartate Aminotransferase, domain 1"/>
    <property type="match status" value="1"/>
</dbReference>
<sequence>MKSVAEIRFTPDPLLPEPLYHQIKEYIKQKIMQGEWTPGMRLPSQRALATAFKVNRSTIIAALDGLHSEGLIETNYGGGTKVSRAGWNTMSTPLLNWEDYVESGNHYPNLPEVQIINQSEYRCDIIRLGTGELAPDLLPQSYFQKIYEKLAQHAPSLGYLEPLGSYKLRQAISSYLADQQIQASPESIIIVSGSLQAMQLIAMGLLPRKSSVLVEKPSYLYSIHAFQSAGVRMIGMPMDKEGLLTAELGRYIRENRPSLLYTIPTFQNPSGVVMSDKRRTELIQTAEATGLAILEDHAYADLWLDEKPPLSLKARDPGSYVLHMGTLSKSVSPGLRIGWVAGPETVIQRLADIKMQTDYGASSLAQEAATLWFTEGYHDIHLAEVREALIRKRNLVLDILARNLAGAAEWNVPQGGFYIWLKLLNGTRPETLFRRALAEGILLNPGSIYDRFDQNHIRISFAYASVTELEKAIIVLSQLISS</sequence>
<comment type="cofactor">
    <cofactor evidence="1">
        <name>pyridoxal 5'-phosphate</name>
        <dbReference type="ChEBI" id="CHEBI:597326"/>
    </cofactor>
</comment>
<dbReference type="Gene3D" id="3.40.640.10">
    <property type="entry name" value="Type I PLP-dependent aspartate aminotransferase-like (Major domain)"/>
    <property type="match status" value="1"/>
</dbReference>
<dbReference type="CDD" id="cd07377">
    <property type="entry name" value="WHTH_GntR"/>
    <property type="match status" value="1"/>
</dbReference>
<dbReference type="PROSITE" id="PS50949">
    <property type="entry name" value="HTH_GNTR"/>
    <property type="match status" value="1"/>
</dbReference>
<evidence type="ECO:0000313" key="10">
    <source>
        <dbReference type="Proteomes" id="UP000608071"/>
    </source>
</evidence>
<dbReference type="Pfam" id="PF00155">
    <property type="entry name" value="Aminotran_1_2"/>
    <property type="match status" value="1"/>
</dbReference>
<dbReference type="CDD" id="cd00609">
    <property type="entry name" value="AAT_like"/>
    <property type="match status" value="1"/>
</dbReference>
<dbReference type="PRINTS" id="PR00035">
    <property type="entry name" value="HTHGNTR"/>
</dbReference>
<name>A0ABR8SZU7_9BACL</name>
<dbReference type="Gene3D" id="1.10.10.10">
    <property type="entry name" value="Winged helix-like DNA-binding domain superfamily/Winged helix DNA-binding domain"/>
    <property type="match status" value="1"/>
</dbReference>
<evidence type="ECO:0000256" key="2">
    <source>
        <dbReference type="ARBA" id="ARBA00005384"/>
    </source>
</evidence>
<reference evidence="9 10" key="1">
    <citation type="submission" date="2020-08" db="EMBL/GenBank/DDBJ databases">
        <title>A Genomic Blueprint of the Chicken Gut Microbiome.</title>
        <authorList>
            <person name="Gilroy R."/>
            <person name="Ravi A."/>
            <person name="Getino M."/>
            <person name="Pursley I."/>
            <person name="Horton D.L."/>
            <person name="Alikhan N.-F."/>
            <person name="Baker D."/>
            <person name="Gharbi K."/>
            <person name="Hall N."/>
            <person name="Watson M."/>
            <person name="Adriaenssens E.M."/>
            <person name="Foster-Nyarko E."/>
            <person name="Jarju S."/>
            <person name="Secka A."/>
            <person name="Antonio M."/>
            <person name="Oren A."/>
            <person name="Chaudhuri R."/>
            <person name="La Ragione R.M."/>
            <person name="Hildebrand F."/>
            <person name="Pallen M.J."/>
        </authorList>
    </citation>
    <scope>NUCLEOTIDE SEQUENCE [LARGE SCALE GENOMIC DNA]</scope>
    <source>
        <strain evidence="9 10">Sa2BVA9</strain>
    </source>
</reference>
<evidence type="ECO:0000256" key="3">
    <source>
        <dbReference type="ARBA" id="ARBA00022576"/>
    </source>
</evidence>
<dbReference type="SUPFAM" id="SSF46785">
    <property type="entry name" value="Winged helix' DNA-binding domain"/>
    <property type="match status" value="1"/>
</dbReference>
<feature type="domain" description="HTH gntR-type" evidence="8">
    <location>
        <begin position="17"/>
        <end position="85"/>
    </location>
</feature>
<evidence type="ECO:0000256" key="5">
    <source>
        <dbReference type="ARBA" id="ARBA00023015"/>
    </source>
</evidence>
<evidence type="ECO:0000256" key="1">
    <source>
        <dbReference type="ARBA" id="ARBA00001933"/>
    </source>
</evidence>
<evidence type="ECO:0000256" key="4">
    <source>
        <dbReference type="ARBA" id="ARBA00022898"/>
    </source>
</evidence>
<dbReference type="EMBL" id="JACSQL010000005">
    <property type="protein sequence ID" value="MBD7969021.1"/>
    <property type="molecule type" value="Genomic_DNA"/>
</dbReference>
<dbReference type="InterPro" id="IPR000524">
    <property type="entry name" value="Tscrpt_reg_HTH_GntR"/>
</dbReference>
<dbReference type="InterPro" id="IPR051446">
    <property type="entry name" value="HTH_trans_reg/aminotransferase"/>
</dbReference>
<comment type="caution">
    <text evidence="9">The sequence shown here is derived from an EMBL/GenBank/DDBJ whole genome shotgun (WGS) entry which is preliminary data.</text>
</comment>
<evidence type="ECO:0000259" key="8">
    <source>
        <dbReference type="PROSITE" id="PS50949"/>
    </source>
</evidence>
<evidence type="ECO:0000256" key="6">
    <source>
        <dbReference type="ARBA" id="ARBA00023125"/>
    </source>
</evidence>
<dbReference type="SMART" id="SM00345">
    <property type="entry name" value="HTH_GNTR"/>
    <property type="match status" value="1"/>
</dbReference>
<keyword evidence="4" id="KW-0663">Pyridoxal phosphate</keyword>
<keyword evidence="3 9" id="KW-0808">Transferase</keyword>
<dbReference type="PANTHER" id="PTHR46577">
    <property type="entry name" value="HTH-TYPE TRANSCRIPTIONAL REGULATORY PROTEIN GABR"/>
    <property type="match status" value="1"/>
</dbReference>
<keyword evidence="10" id="KW-1185">Reference proteome</keyword>
<keyword evidence="3 9" id="KW-0032">Aminotransferase</keyword>
<comment type="similarity">
    <text evidence="2">In the C-terminal section; belongs to the class-I pyridoxal-phosphate-dependent aminotransferase family.</text>
</comment>
<dbReference type="SUPFAM" id="SSF53383">
    <property type="entry name" value="PLP-dependent transferases"/>
    <property type="match status" value="1"/>
</dbReference>